<organism evidence="2 3">
    <name type="scientific">Alkalihalobacillus trypoxylicola</name>
    <dbReference type="NCBI Taxonomy" id="519424"/>
    <lineage>
        <taxon>Bacteria</taxon>
        <taxon>Bacillati</taxon>
        <taxon>Bacillota</taxon>
        <taxon>Bacilli</taxon>
        <taxon>Bacillales</taxon>
        <taxon>Bacillaceae</taxon>
        <taxon>Alkalihalobacillus</taxon>
    </lineage>
</organism>
<name>A0A162E7E5_9BACI</name>
<protein>
    <submittedName>
        <fullName evidence="2">BshB3 potential contributor to bacillithiol synthesis</fullName>
    </submittedName>
</protein>
<proteinExistence type="predicted"/>
<keyword evidence="1" id="KW-1133">Transmembrane helix</keyword>
<accession>A0A162E7E5</accession>
<dbReference type="RefSeq" id="WP_061948311.1">
    <property type="nucleotide sequence ID" value="NZ_LTAO01000012.1"/>
</dbReference>
<evidence type="ECO:0000313" key="3">
    <source>
        <dbReference type="Proteomes" id="UP000075806"/>
    </source>
</evidence>
<dbReference type="Proteomes" id="UP000075806">
    <property type="component" value="Unassembled WGS sequence"/>
</dbReference>
<keyword evidence="3" id="KW-1185">Reference proteome</keyword>
<sequence>MTYLIIFAAIICIIGLIITIFAGLNADDSSYSTTKSFNNLSFIYIILIPVILIVAFFVVILL</sequence>
<evidence type="ECO:0000256" key="1">
    <source>
        <dbReference type="SAM" id="Phobius"/>
    </source>
</evidence>
<gene>
    <name evidence="2" type="ORF">AZF04_04055</name>
</gene>
<feature type="transmembrane region" description="Helical" evidence="1">
    <location>
        <begin position="42"/>
        <end position="61"/>
    </location>
</feature>
<keyword evidence="1" id="KW-0472">Membrane</keyword>
<comment type="caution">
    <text evidence="2">The sequence shown here is derived from an EMBL/GenBank/DDBJ whole genome shotgun (WGS) entry which is preliminary data.</text>
</comment>
<reference evidence="2" key="1">
    <citation type="submission" date="2016-02" db="EMBL/GenBank/DDBJ databases">
        <title>Genome sequence of Bacillus trypoxylicola KCTC 13244(T).</title>
        <authorList>
            <person name="Jeong H."/>
            <person name="Park S.-H."/>
            <person name="Choi S.-K."/>
        </authorList>
    </citation>
    <scope>NUCLEOTIDE SEQUENCE [LARGE SCALE GENOMIC DNA]</scope>
    <source>
        <strain evidence="2">KCTC 13244</strain>
    </source>
</reference>
<dbReference type="AlphaFoldDB" id="A0A162E7E5"/>
<keyword evidence="1" id="KW-0812">Transmembrane</keyword>
<evidence type="ECO:0000313" key="2">
    <source>
        <dbReference type="EMBL" id="KYG31956.1"/>
    </source>
</evidence>
<dbReference type="EMBL" id="LTAO01000012">
    <property type="protein sequence ID" value="KYG31956.1"/>
    <property type="molecule type" value="Genomic_DNA"/>
</dbReference>